<protein>
    <submittedName>
        <fullName evidence="8">Aste57867_21848 protein</fullName>
    </submittedName>
</protein>
<dbReference type="EMBL" id="VJMH01007008">
    <property type="protein sequence ID" value="KAF0686346.1"/>
    <property type="molecule type" value="Genomic_DNA"/>
</dbReference>
<keyword evidence="4 6" id="KW-0472">Membrane</keyword>
<keyword evidence="3 6" id="KW-1133">Transmembrane helix</keyword>
<dbReference type="GO" id="GO:0016567">
    <property type="term" value="P:protein ubiquitination"/>
    <property type="evidence" value="ECO:0007669"/>
    <property type="project" value="TreeGrafter"/>
</dbReference>
<evidence type="ECO:0000256" key="3">
    <source>
        <dbReference type="ARBA" id="ARBA00022989"/>
    </source>
</evidence>
<proteinExistence type="predicted"/>
<dbReference type="OrthoDB" id="78682at2759"/>
<keyword evidence="2 6" id="KW-0812">Transmembrane</keyword>
<evidence type="ECO:0000256" key="1">
    <source>
        <dbReference type="ARBA" id="ARBA00004141"/>
    </source>
</evidence>
<dbReference type="PANTHER" id="PTHR14255:SF3">
    <property type="entry name" value="SULFITE EXPORTER TAUE_SAFE FAMILY PROTEIN 5-RELATED"/>
    <property type="match status" value="1"/>
</dbReference>
<feature type="transmembrane region" description="Helical" evidence="6">
    <location>
        <begin position="374"/>
        <end position="404"/>
    </location>
</feature>
<dbReference type="PANTHER" id="PTHR14255">
    <property type="entry name" value="CEREBLON"/>
    <property type="match status" value="1"/>
</dbReference>
<feature type="transmembrane region" description="Helical" evidence="6">
    <location>
        <begin position="452"/>
        <end position="471"/>
    </location>
</feature>
<dbReference type="InterPro" id="IPR002781">
    <property type="entry name" value="TM_pro_TauE-like"/>
</dbReference>
<evidence type="ECO:0000256" key="2">
    <source>
        <dbReference type="ARBA" id="ARBA00022692"/>
    </source>
</evidence>
<reference evidence="7" key="2">
    <citation type="submission" date="2019-06" db="EMBL/GenBank/DDBJ databases">
        <title>Genomics analysis of Aphanomyces spp. identifies a new class of oomycete effector associated with host adaptation.</title>
        <authorList>
            <person name="Gaulin E."/>
        </authorList>
    </citation>
    <scope>NUCLEOTIDE SEQUENCE</scope>
    <source>
        <strain evidence="7">CBS 578.67</strain>
    </source>
</reference>
<evidence type="ECO:0000256" key="5">
    <source>
        <dbReference type="SAM" id="MobiDB-lite"/>
    </source>
</evidence>
<dbReference type="EMBL" id="CAADRA010007034">
    <property type="protein sequence ID" value="VFT98517.1"/>
    <property type="molecule type" value="Genomic_DNA"/>
</dbReference>
<evidence type="ECO:0000313" key="8">
    <source>
        <dbReference type="EMBL" id="VFT98517.1"/>
    </source>
</evidence>
<organism evidence="8 9">
    <name type="scientific">Aphanomyces stellatus</name>
    <dbReference type="NCBI Taxonomy" id="120398"/>
    <lineage>
        <taxon>Eukaryota</taxon>
        <taxon>Sar</taxon>
        <taxon>Stramenopiles</taxon>
        <taxon>Oomycota</taxon>
        <taxon>Saprolegniomycetes</taxon>
        <taxon>Saprolegniales</taxon>
        <taxon>Verrucalvaceae</taxon>
        <taxon>Aphanomyces</taxon>
    </lineage>
</organism>
<reference evidence="8 9" key="1">
    <citation type="submission" date="2019-03" db="EMBL/GenBank/DDBJ databases">
        <authorList>
            <person name="Gaulin E."/>
            <person name="Dumas B."/>
        </authorList>
    </citation>
    <scope>NUCLEOTIDE SEQUENCE [LARGE SCALE GENOMIC DNA]</scope>
    <source>
        <strain evidence="8">CBS 568.67</strain>
    </source>
</reference>
<name>A0A485LKP3_9STRA</name>
<evidence type="ECO:0000313" key="7">
    <source>
        <dbReference type="EMBL" id="KAF0686346.1"/>
    </source>
</evidence>
<feature type="compositionally biased region" description="Acidic residues" evidence="5">
    <location>
        <begin position="252"/>
        <end position="261"/>
    </location>
</feature>
<dbReference type="Proteomes" id="UP000332933">
    <property type="component" value="Unassembled WGS sequence"/>
</dbReference>
<dbReference type="Pfam" id="PF01925">
    <property type="entry name" value="TauE"/>
    <property type="match status" value="1"/>
</dbReference>
<feature type="transmembrane region" description="Helical" evidence="6">
    <location>
        <begin position="114"/>
        <end position="135"/>
    </location>
</feature>
<sequence length="526" mass="55488">MLAVATAAVKSKNVTCLAPSDCSAGLGCFHSVCGPCATDAACRASPSDVSKHCAHDHTSSVCMDKDVFSPFTSTDFLTAFLAILSTALGSACGLGGGGLLVPIYIVVGGLNPKFAIPLSKATIFGGALATFYGNFRHKHPHASRRPVIDYALAAMMEPPTLIGTIFGVMANTVCPAWLILALLVSLIVFVTRRTLDKANKVGVASSQIAPDHSFQMYASETSGTLLHKTKKPDAVAPSSASLSPTARHDPTNDDDDDDDNDDKNPSSSSSHNTQDSVETQTLLRDEANLFPFKTSVLPLVLGISVIFGQGLLRGGHGATSIVGISCGSPGFWLLILPPVALLAWITYAMAKVLMHRTRVYEANSIEPVQGDVQWTPFLACISFPAHCVLAGIAASLLGIGGGIIQGPIMMEHGILPLVQSATSSYMILFTSSATTIQFVIAGQFPGHLQYDYVLWYAFLGFLGGVLGKTVVEYLIHKSGRMSLVLYFLAVNGVIQVLVMGYIGVLTVIHDVHIGANLGFTSLCDGV</sequence>
<accession>A0A485LKP3</accession>
<comment type="subcellular location">
    <subcellularLocation>
        <location evidence="1">Membrane</location>
        <topology evidence="1">Multi-pass membrane protein</topology>
    </subcellularLocation>
</comment>
<evidence type="ECO:0000256" key="6">
    <source>
        <dbReference type="SAM" id="Phobius"/>
    </source>
</evidence>
<feature type="region of interest" description="Disordered" evidence="5">
    <location>
        <begin position="229"/>
        <end position="278"/>
    </location>
</feature>
<dbReference type="AlphaFoldDB" id="A0A485LKP3"/>
<feature type="transmembrane region" description="Helical" evidence="6">
    <location>
        <begin position="425"/>
        <end position="446"/>
    </location>
</feature>
<feature type="transmembrane region" description="Helical" evidence="6">
    <location>
        <begin position="483"/>
        <end position="508"/>
    </location>
</feature>
<feature type="transmembrane region" description="Helical" evidence="6">
    <location>
        <begin position="79"/>
        <end position="108"/>
    </location>
</feature>
<dbReference type="GO" id="GO:0031464">
    <property type="term" value="C:Cul4A-RING E3 ubiquitin ligase complex"/>
    <property type="evidence" value="ECO:0007669"/>
    <property type="project" value="TreeGrafter"/>
</dbReference>
<keyword evidence="9" id="KW-1185">Reference proteome</keyword>
<feature type="transmembrane region" description="Helical" evidence="6">
    <location>
        <begin position="175"/>
        <end position="191"/>
    </location>
</feature>
<evidence type="ECO:0000256" key="4">
    <source>
        <dbReference type="ARBA" id="ARBA00023136"/>
    </source>
</evidence>
<gene>
    <name evidence="8" type="primary">Aste57867_21848</name>
    <name evidence="7" type="ORF">As57867_021779</name>
    <name evidence="8" type="ORF">ASTE57867_21848</name>
</gene>
<evidence type="ECO:0000313" key="9">
    <source>
        <dbReference type="Proteomes" id="UP000332933"/>
    </source>
</evidence>
<dbReference type="GO" id="GO:0016020">
    <property type="term" value="C:membrane"/>
    <property type="evidence" value="ECO:0007669"/>
    <property type="project" value="UniProtKB-SubCell"/>
</dbReference>
<feature type="transmembrane region" description="Helical" evidence="6">
    <location>
        <begin position="331"/>
        <end position="354"/>
    </location>
</feature>
<feature type="compositionally biased region" description="Low complexity" evidence="5">
    <location>
        <begin position="265"/>
        <end position="276"/>
    </location>
</feature>